<dbReference type="InterPro" id="IPR058031">
    <property type="entry name" value="AAA_lid_NorR"/>
</dbReference>
<evidence type="ECO:0000256" key="4">
    <source>
        <dbReference type="ARBA" id="ARBA00023015"/>
    </source>
</evidence>
<dbReference type="Gene3D" id="1.10.10.60">
    <property type="entry name" value="Homeodomain-like"/>
    <property type="match status" value="1"/>
</dbReference>
<dbReference type="CDD" id="cd00009">
    <property type="entry name" value="AAA"/>
    <property type="match status" value="1"/>
</dbReference>
<dbReference type="InterPro" id="IPR009057">
    <property type="entry name" value="Homeodomain-like_sf"/>
</dbReference>
<dbReference type="Pfam" id="PF01590">
    <property type="entry name" value="GAF"/>
    <property type="match status" value="1"/>
</dbReference>
<accession>A0A411Z789</accession>
<feature type="domain" description="Sigma-54 factor interaction" evidence="7">
    <location>
        <begin position="333"/>
        <end position="549"/>
    </location>
</feature>
<keyword evidence="1" id="KW-0547">Nucleotide-binding</keyword>
<dbReference type="PANTHER" id="PTHR32071:SF77">
    <property type="entry name" value="TRANSCRIPTIONAL REGULATORY PROTEIN"/>
    <property type="match status" value="1"/>
</dbReference>
<dbReference type="InterPro" id="IPR002078">
    <property type="entry name" value="Sigma_54_int"/>
</dbReference>
<keyword evidence="9" id="KW-1185">Reference proteome</keyword>
<dbReference type="GO" id="GO:0005524">
    <property type="term" value="F:ATP binding"/>
    <property type="evidence" value="ECO:0007669"/>
    <property type="project" value="UniProtKB-KW"/>
</dbReference>
<evidence type="ECO:0000256" key="1">
    <source>
        <dbReference type="ARBA" id="ARBA00022741"/>
    </source>
</evidence>
<dbReference type="InterPro" id="IPR002197">
    <property type="entry name" value="HTH_Fis"/>
</dbReference>
<comment type="caution">
    <text evidence="8">The sequence shown here is derived from an EMBL/GenBank/DDBJ whole genome shotgun (WGS) entry which is preliminary data.</text>
</comment>
<evidence type="ECO:0000256" key="3">
    <source>
        <dbReference type="ARBA" id="ARBA00023012"/>
    </source>
</evidence>
<dbReference type="PANTHER" id="PTHR32071">
    <property type="entry name" value="TRANSCRIPTIONAL REGULATORY PROTEIN"/>
    <property type="match status" value="1"/>
</dbReference>
<dbReference type="PROSITE" id="PS50045">
    <property type="entry name" value="SIGMA54_INTERACT_4"/>
    <property type="match status" value="1"/>
</dbReference>
<dbReference type="GO" id="GO:0043565">
    <property type="term" value="F:sequence-specific DNA binding"/>
    <property type="evidence" value="ECO:0007669"/>
    <property type="project" value="InterPro"/>
</dbReference>
<keyword evidence="2" id="KW-0067">ATP-binding</keyword>
<evidence type="ECO:0000313" key="9">
    <source>
        <dbReference type="Proteomes" id="UP000284547"/>
    </source>
</evidence>
<evidence type="ECO:0000256" key="2">
    <source>
        <dbReference type="ARBA" id="ARBA00022840"/>
    </source>
</evidence>
<dbReference type="Gene3D" id="3.30.450.40">
    <property type="match status" value="1"/>
</dbReference>
<evidence type="ECO:0000313" key="8">
    <source>
        <dbReference type="EMBL" id="RGP38933.1"/>
    </source>
</evidence>
<sequence>MNADLHHIREIEAVSQGARAARDPVVVQSWLRCLEKHRLDPATRAEAYILPDAELRQHRQRSEELIAIARSGIENLYALVAGQNYVLLLADRTGVTVEYLGDEAQKSALRRSGLYMGAEWSEARAGTCALGACIETGEPLIIHQDDHFDVTHGGLSCTAAPIYDSGGQLTAVLDISLLSSPRPRASQSLALNLVRQSVRRIEMAHLMAESRREWVLRLSGSPDFLDVDPEAAISLDGAGRVIGMTHGAARLMARAGGADWRAPDQLIGRKLSDFLNVRLDRLDDLTRQRPAAERFIETRDGHRLFAHAIEPRRALPRNTPAAVPHIPAVLRDLAGDDPAMAQVLRRAAALASRTLPLLIEGATGTGKLTLARAIHAAARNGTATVLHCAGLSDADEPMIFGRIDGRRHTPGLLDRAARGTLVLDKVEELPLRLQARLLQLASEGSYLPVGGLRPITPGLRLIATAQGDLSRAVEAGQFRRDLYHSLAGATLHLPALHDRRDLFWLLDRMLAQAFGQLVLLAPEVPARLAAYAWPGNLRELARLAETLAATLPQPRLELADLPLMTAPSPGSGKESVSLLAQILHETGGNISECARRMGVDRTTIHRRMRRMGLGKRR</sequence>
<dbReference type="InterPro" id="IPR003018">
    <property type="entry name" value="GAF"/>
</dbReference>
<dbReference type="InterPro" id="IPR003593">
    <property type="entry name" value="AAA+_ATPase"/>
</dbReference>
<dbReference type="Gene3D" id="3.40.50.300">
    <property type="entry name" value="P-loop containing nucleotide triphosphate hydrolases"/>
    <property type="match status" value="1"/>
</dbReference>
<dbReference type="GO" id="GO:0000160">
    <property type="term" value="P:phosphorelay signal transduction system"/>
    <property type="evidence" value="ECO:0007669"/>
    <property type="project" value="UniProtKB-KW"/>
</dbReference>
<keyword evidence="3" id="KW-0902">Two-component regulatory system</keyword>
<dbReference type="RefSeq" id="WP_118149666.1">
    <property type="nucleotide sequence ID" value="NZ_QWEY01000001.1"/>
</dbReference>
<organism evidence="8 9">
    <name type="scientific">Pseudotabrizicola alkalilacus</name>
    <dbReference type="NCBI Taxonomy" id="2305252"/>
    <lineage>
        <taxon>Bacteria</taxon>
        <taxon>Pseudomonadati</taxon>
        <taxon>Pseudomonadota</taxon>
        <taxon>Alphaproteobacteria</taxon>
        <taxon>Rhodobacterales</taxon>
        <taxon>Paracoccaceae</taxon>
        <taxon>Pseudotabrizicola</taxon>
    </lineage>
</organism>
<keyword evidence="5" id="KW-0238">DNA-binding</keyword>
<dbReference type="SUPFAM" id="SSF55781">
    <property type="entry name" value="GAF domain-like"/>
    <property type="match status" value="1"/>
</dbReference>
<dbReference type="SMART" id="SM00382">
    <property type="entry name" value="AAA"/>
    <property type="match status" value="1"/>
</dbReference>
<dbReference type="SUPFAM" id="SSF46689">
    <property type="entry name" value="Homeodomain-like"/>
    <property type="match status" value="1"/>
</dbReference>
<dbReference type="EMBL" id="QWEY01000001">
    <property type="protein sequence ID" value="RGP38933.1"/>
    <property type="molecule type" value="Genomic_DNA"/>
</dbReference>
<gene>
    <name evidence="8" type="ORF">D1012_02125</name>
</gene>
<dbReference type="Gene3D" id="1.10.8.60">
    <property type="match status" value="1"/>
</dbReference>
<keyword evidence="4" id="KW-0805">Transcription regulation</keyword>
<dbReference type="OrthoDB" id="9805953at2"/>
<name>A0A411Z789_9RHOB</name>
<keyword evidence="6" id="KW-0804">Transcription</keyword>
<dbReference type="InterPro" id="IPR029016">
    <property type="entry name" value="GAF-like_dom_sf"/>
</dbReference>
<dbReference type="PRINTS" id="PR01590">
    <property type="entry name" value="HTHFIS"/>
</dbReference>
<dbReference type="SUPFAM" id="SSF52540">
    <property type="entry name" value="P-loop containing nucleoside triphosphate hydrolases"/>
    <property type="match status" value="1"/>
</dbReference>
<dbReference type="GO" id="GO:0006355">
    <property type="term" value="P:regulation of DNA-templated transcription"/>
    <property type="evidence" value="ECO:0007669"/>
    <property type="project" value="InterPro"/>
</dbReference>
<dbReference type="Pfam" id="PF25601">
    <property type="entry name" value="AAA_lid_14"/>
    <property type="match status" value="1"/>
</dbReference>
<protein>
    <submittedName>
        <fullName evidence="8">Sigma-54-dependent Fis family transcriptional regulator</fullName>
    </submittedName>
</protein>
<proteinExistence type="predicted"/>
<dbReference type="AlphaFoldDB" id="A0A411Z789"/>
<evidence type="ECO:0000256" key="6">
    <source>
        <dbReference type="ARBA" id="ARBA00023163"/>
    </source>
</evidence>
<dbReference type="Pfam" id="PF02954">
    <property type="entry name" value="HTH_8"/>
    <property type="match status" value="1"/>
</dbReference>
<dbReference type="InterPro" id="IPR027417">
    <property type="entry name" value="P-loop_NTPase"/>
</dbReference>
<reference evidence="8 9" key="1">
    <citation type="submission" date="2018-08" db="EMBL/GenBank/DDBJ databases">
        <title>Flavobacterium tibetense sp. nov., isolated from a wetland YonghuCo on Tibetan Plateau.</title>
        <authorList>
            <person name="Phurbu D."/>
            <person name="Lu H."/>
            <person name="Xing P."/>
        </authorList>
    </citation>
    <scope>NUCLEOTIDE SEQUENCE [LARGE SCALE GENOMIC DNA]</scope>
    <source>
        <strain evidence="8 9">DJC</strain>
    </source>
</reference>
<evidence type="ECO:0000259" key="7">
    <source>
        <dbReference type="PROSITE" id="PS50045"/>
    </source>
</evidence>
<evidence type="ECO:0000256" key="5">
    <source>
        <dbReference type="ARBA" id="ARBA00023125"/>
    </source>
</evidence>
<dbReference type="Pfam" id="PF00158">
    <property type="entry name" value="Sigma54_activat"/>
    <property type="match status" value="1"/>
</dbReference>
<dbReference type="Proteomes" id="UP000284547">
    <property type="component" value="Unassembled WGS sequence"/>
</dbReference>